<evidence type="ECO:0000313" key="6">
    <source>
        <dbReference type="Proteomes" id="UP000441333"/>
    </source>
</evidence>
<evidence type="ECO:0000313" key="5">
    <source>
        <dbReference type="EMBL" id="KAB1067606.1"/>
    </source>
</evidence>
<dbReference type="InterPro" id="IPR011010">
    <property type="entry name" value="DNA_brk_join_enz"/>
</dbReference>
<dbReference type="SUPFAM" id="SSF56349">
    <property type="entry name" value="DNA breaking-rejoining enzymes"/>
    <property type="match status" value="1"/>
</dbReference>
<dbReference type="InterPro" id="IPR025269">
    <property type="entry name" value="SAM-like_dom"/>
</dbReference>
<dbReference type="EMBL" id="WAAT01000045">
    <property type="protein sequence ID" value="KAB1067606.1"/>
    <property type="molecule type" value="Genomic_DNA"/>
</dbReference>
<evidence type="ECO:0000256" key="3">
    <source>
        <dbReference type="ARBA" id="ARBA00023172"/>
    </source>
</evidence>
<dbReference type="CDD" id="cd01185">
    <property type="entry name" value="INTN1_C_like"/>
    <property type="match status" value="1"/>
</dbReference>
<dbReference type="PANTHER" id="PTHR30349">
    <property type="entry name" value="PHAGE INTEGRASE-RELATED"/>
    <property type="match status" value="1"/>
</dbReference>
<organism evidence="5 6">
    <name type="scientific">Pseudotamlana haliotis</name>
    <dbReference type="NCBI Taxonomy" id="2614804"/>
    <lineage>
        <taxon>Bacteria</taxon>
        <taxon>Pseudomonadati</taxon>
        <taxon>Bacteroidota</taxon>
        <taxon>Flavobacteriia</taxon>
        <taxon>Flavobacteriales</taxon>
        <taxon>Flavobacteriaceae</taxon>
        <taxon>Pseudotamlana</taxon>
    </lineage>
</organism>
<keyword evidence="2" id="KW-0238">DNA-binding</keyword>
<gene>
    <name evidence="5" type="ORF">F6U93_09990</name>
</gene>
<dbReference type="PANTHER" id="PTHR30349:SF64">
    <property type="entry name" value="PROPHAGE INTEGRASE INTD-RELATED"/>
    <property type="match status" value="1"/>
</dbReference>
<dbReference type="GO" id="GO:0015074">
    <property type="term" value="P:DNA integration"/>
    <property type="evidence" value="ECO:0007669"/>
    <property type="project" value="InterPro"/>
</dbReference>
<dbReference type="GO" id="GO:0003677">
    <property type="term" value="F:DNA binding"/>
    <property type="evidence" value="ECO:0007669"/>
    <property type="project" value="UniProtKB-KW"/>
</dbReference>
<evidence type="ECO:0000256" key="1">
    <source>
        <dbReference type="ARBA" id="ARBA00008857"/>
    </source>
</evidence>
<dbReference type="PROSITE" id="PS51898">
    <property type="entry name" value="TYR_RECOMBINASE"/>
    <property type="match status" value="1"/>
</dbReference>
<dbReference type="InterPro" id="IPR050090">
    <property type="entry name" value="Tyrosine_recombinase_XerCD"/>
</dbReference>
<dbReference type="Pfam" id="PF17293">
    <property type="entry name" value="Arm-DNA-bind_5"/>
    <property type="match status" value="1"/>
</dbReference>
<dbReference type="InterPro" id="IPR035386">
    <property type="entry name" value="Arm-DNA-bind_5"/>
</dbReference>
<name>A0A6N6ME38_9FLAO</name>
<dbReference type="RefSeq" id="WP_150939369.1">
    <property type="nucleotide sequence ID" value="NZ_WAAT01000045.1"/>
</dbReference>
<dbReference type="Gene3D" id="1.10.443.10">
    <property type="entry name" value="Intergrase catalytic core"/>
    <property type="match status" value="1"/>
</dbReference>
<protein>
    <submittedName>
        <fullName evidence="5">Site-specific integrase</fullName>
    </submittedName>
</protein>
<dbReference type="Pfam" id="PF13102">
    <property type="entry name" value="Phage_int_SAM_5"/>
    <property type="match status" value="1"/>
</dbReference>
<dbReference type="InterPro" id="IPR002104">
    <property type="entry name" value="Integrase_catalytic"/>
</dbReference>
<feature type="domain" description="Tyr recombinase" evidence="4">
    <location>
        <begin position="202"/>
        <end position="370"/>
    </location>
</feature>
<dbReference type="AlphaFoldDB" id="A0A6N6ME38"/>
<accession>A0A6N6ME38</accession>
<dbReference type="GO" id="GO:0006310">
    <property type="term" value="P:DNA recombination"/>
    <property type="evidence" value="ECO:0007669"/>
    <property type="project" value="UniProtKB-KW"/>
</dbReference>
<keyword evidence="6" id="KW-1185">Reference proteome</keyword>
<dbReference type="Gene3D" id="1.10.150.130">
    <property type="match status" value="1"/>
</dbReference>
<dbReference type="InterPro" id="IPR010998">
    <property type="entry name" value="Integrase_recombinase_N"/>
</dbReference>
<evidence type="ECO:0000259" key="4">
    <source>
        <dbReference type="PROSITE" id="PS51898"/>
    </source>
</evidence>
<dbReference type="InterPro" id="IPR013762">
    <property type="entry name" value="Integrase-like_cat_sf"/>
</dbReference>
<keyword evidence="3" id="KW-0233">DNA recombination</keyword>
<dbReference type="Pfam" id="PF00589">
    <property type="entry name" value="Phage_integrase"/>
    <property type="match status" value="1"/>
</dbReference>
<reference evidence="5 6" key="1">
    <citation type="submission" date="2019-09" db="EMBL/GenBank/DDBJ databases">
        <authorList>
            <person name="Cao W.R."/>
        </authorList>
    </citation>
    <scope>NUCLEOTIDE SEQUENCE [LARGE SCALE GENOMIC DNA]</scope>
    <source>
        <strain evidence="5 6">B1N29</strain>
    </source>
</reference>
<evidence type="ECO:0000256" key="2">
    <source>
        <dbReference type="ARBA" id="ARBA00023125"/>
    </source>
</evidence>
<comment type="similarity">
    <text evidence="1">Belongs to the 'phage' integrase family.</text>
</comment>
<proteinExistence type="inferred from homology"/>
<dbReference type="Proteomes" id="UP000441333">
    <property type="component" value="Unassembled WGS sequence"/>
</dbReference>
<comment type="caution">
    <text evidence="5">The sequence shown here is derived from an EMBL/GenBank/DDBJ whole genome shotgun (WGS) entry which is preliminary data.</text>
</comment>
<sequence length="380" mass="44607">MANITVRKKKLANDKLSLYLDYSSPIISPKTGKPTRREFLKLQIYAKPKDEAERTHNKKTIEFAEIVRAKRLVQWRDKEFGFKENINLNVSFNAFYDSVVLERRNRGSYSNYLAWKSSFNYFKDFIGGEIKTHQLNDNHVKKYREYLLTVNNLRVKNTQKLAINTASTYYKHFISVLKQAYKRSLIPTNLADEAVYIKEEQTHREYLTEEELDLLWKTEVKIEKIKHLTFFAALTGFRFSDIISLKWESVYKDKHQGYYIKLTEQKTGNINNHPISDTAYTLLKIQGTTRGQVFTNIKYTQITRPLKEWIIRSGIRKKISFHNFRHSYATLQLANGTDIYTVSKLLGHKNLSTTQIYTKVMDKNKIEAANRINLDLDGLS</sequence>